<dbReference type="Proteomes" id="UP000663671">
    <property type="component" value="Chromosome 7"/>
</dbReference>
<dbReference type="GO" id="GO:0010181">
    <property type="term" value="F:FMN binding"/>
    <property type="evidence" value="ECO:0007669"/>
    <property type="project" value="InterPro"/>
</dbReference>
<dbReference type="Gene3D" id="3.20.20.70">
    <property type="entry name" value="Aldolase class I"/>
    <property type="match status" value="1"/>
</dbReference>
<evidence type="ECO:0000259" key="1">
    <source>
        <dbReference type="Pfam" id="PF00724"/>
    </source>
</evidence>
<gene>
    <name evidence="2" type="ORF">I7I51_02273</name>
</gene>
<evidence type="ECO:0000313" key="2">
    <source>
        <dbReference type="EMBL" id="QSS62536.1"/>
    </source>
</evidence>
<accession>A0A8A1M7P4</accession>
<feature type="domain" description="NADH:flavin oxidoreductase/NADH oxidase N-terminal" evidence="1">
    <location>
        <begin position="83"/>
        <end position="121"/>
    </location>
</feature>
<dbReference type="InterPro" id="IPR013785">
    <property type="entry name" value="Aldolase_TIM"/>
</dbReference>
<reference evidence="2" key="1">
    <citation type="submission" date="2021-01" db="EMBL/GenBank/DDBJ databases">
        <title>Chromosome-level genome assembly of a human fungal pathogen reveals clustering of transcriptionally co-regulated genes.</title>
        <authorList>
            <person name="Voorhies M."/>
            <person name="Cohen S."/>
            <person name="Shea T.P."/>
            <person name="Petrus S."/>
            <person name="Munoz J.F."/>
            <person name="Poplawski S."/>
            <person name="Goldman W.E."/>
            <person name="Michael T."/>
            <person name="Cuomo C.A."/>
            <person name="Sil A."/>
            <person name="Beyhan S."/>
        </authorList>
    </citation>
    <scope>NUCLEOTIDE SEQUENCE</scope>
    <source>
        <strain evidence="2">WU24</strain>
    </source>
</reference>
<protein>
    <recommendedName>
        <fullName evidence="1">NADH:flavin oxidoreductase/NADH oxidase N-terminal domain-containing protein</fullName>
    </recommendedName>
</protein>
<evidence type="ECO:0000313" key="3">
    <source>
        <dbReference type="Proteomes" id="UP000663671"/>
    </source>
</evidence>
<sequence>MHTQYALTVASCAPLTDSALFRPRSSSVHSGLSIELSKEFKNVYILNGNHGFRLTEATTPISRYTHPQHTGSSHVHYPLDLDNNSPMHPQTIEEIQELVVKYSTTVKRTVEAGFDGVEIHA</sequence>
<proteinExistence type="predicted"/>
<dbReference type="VEuPathDB" id="FungiDB:I7I51_02273"/>
<dbReference type="AlphaFoldDB" id="A0A8A1M7P4"/>
<dbReference type="InterPro" id="IPR001155">
    <property type="entry name" value="OxRdtase_FMN_N"/>
</dbReference>
<dbReference type="OrthoDB" id="276546at2759"/>
<organism evidence="2 3">
    <name type="scientific">Ajellomyces capsulatus</name>
    <name type="common">Darling's disease fungus</name>
    <name type="synonym">Histoplasma capsulatum</name>
    <dbReference type="NCBI Taxonomy" id="5037"/>
    <lineage>
        <taxon>Eukaryota</taxon>
        <taxon>Fungi</taxon>
        <taxon>Dikarya</taxon>
        <taxon>Ascomycota</taxon>
        <taxon>Pezizomycotina</taxon>
        <taxon>Eurotiomycetes</taxon>
        <taxon>Eurotiomycetidae</taxon>
        <taxon>Onygenales</taxon>
        <taxon>Ajellomycetaceae</taxon>
        <taxon>Histoplasma</taxon>
    </lineage>
</organism>
<dbReference type="Pfam" id="PF00724">
    <property type="entry name" value="Oxidored_FMN"/>
    <property type="match status" value="1"/>
</dbReference>
<name>A0A8A1M7P4_AJECA</name>
<dbReference type="GO" id="GO:0016491">
    <property type="term" value="F:oxidoreductase activity"/>
    <property type="evidence" value="ECO:0007669"/>
    <property type="project" value="InterPro"/>
</dbReference>
<dbReference type="SUPFAM" id="SSF51395">
    <property type="entry name" value="FMN-linked oxidoreductases"/>
    <property type="match status" value="1"/>
</dbReference>
<dbReference type="EMBL" id="CP069112">
    <property type="protein sequence ID" value="QSS62536.1"/>
    <property type="molecule type" value="Genomic_DNA"/>
</dbReference>